<sequence>MVRPARSQNRRYAATLLSPGTVGNRHTDPETRRAPGFRGDVANDQERHGLWPASADVPTGWRMIATGADARRSCIRIEKNWPDIRPKSLRDRQATGRILTSNHSR</sequence>
<gene>
    <name evidence="3" type="ORF">MINTM018_32270</name>
</gene>
<dbReference type="GO" id="GO:0005829">
    <property type="term" value="C:cytosol"/>
    <property type="evidence" value="ECO:0007669"/>
    <property type="project" value="TreeGrafter"/>
</dbReference>
<dbReference type="SMART" id="SM00923">
    <property type="entry name" value="MbtH"/>
    <property type="match status" value="1"/>
</dbReference>
<evidence type="ECO:0000313" key="3">
    <source>
        <dbReference type="EMBL" id="BCP00458.1"/>
    </source>
</evidence>
<reference evidence="3 4" key="1">
    <citation type="submission" date="2020-12" db="EMBL/GenBank/DDBJ databases">
        <title>Genome sequence of clinical Mycobacterium intracellulare strains.</title>
        <authorList>
            <person name="Tateishi Y."/>
            <person name="Matsumoto S."/>
            <person name="Fukushima Y."/>
            <person name="Nakajima C."/>
            <person name="Suzuki Y."/>
        </authorList>
    </citation>
    <scope>NUCLEOTIDE SEQUENCE [LARGE SCALE GENOMIC DNA]</scope>
    <source>
        <strain evidence="3 4">M018</strain>
    </source>
</reference>
<dbReference type="InterPro" id="IPR038020">
    <property type="entry name" value="MbtH-like_sf"/>
</dbReference>
<feature type="region of interest" description="Disordered" evidence="1">
    <location>
        <begin position="19"/>
        <end position="46"/>
    </location>
</feature>
<evidence type="ECO:0000313" key="4">
    <source>
        <dbReference type="Proteomes" id="UP000595205"/>
    </source>
</evidence>
<dbReference type="Proteomes" id="UP000595205">
    <property type="component" value="Chromosome"/>
</dbReference>
<dbReference type="Pfam" id="PF03621">
    <property type="entry name" value="MbtH"/>
    <property type="match status" value="1"/>
</dbReference>
<proteinExistence type="predicted"/>
<dbReference type="GO" id="GO:0019290">
    <property type="term" value="P:siderophore biosynthetic process"/>
    <property type="evidence" value="ECO:0007669"/>
    <property type="project" value="TreeGrafter"/>
</dbReference>
<dbReference type="InterPro" id="IPR005153">
    <property type="entry name" value="MbtH-like_dom"/>
</dbReference>
<dbReference type="Gene3D" id="3.90.820.10">
    <property type="entry name" value="Structural Genomics, Unknown Function 30-nov-00 1gh9 Mol_id"/>
    <property type="match status" value="1"/>
</dbReference>
<organism evidence="3 4">
    <name type="scientific">Mycobacterium intracellulare</name>
    <dbReference type="NCBI Taxonomy" id="1767"/>
    <lineage>
        <taxon>Bacteria</taxon>
        <taxon>Bacillati</taxon>
        <taxon>Actinomycetota</taxon>
        <taxon>Actinomycetes</taxon>
        <taxon>Mycobacteriales</taxon>
        <taxon>Mycobacteriaceae</taxon>
        <taxon>Mycobacterium</taxon>
        <taxon>Mycobacterium avium complex (MAC)</taxon>
    </lineage>
</organism>
<dbReference type="EMBL" id="AP024255">
    <property type="protein sequence ID" value="BCP00458.1"/>
    <property type="molecule type" value="Genomic_DNA"/>
</dbReference>
<protein>
    <recommendedName>
        <fullName evidence="2">MbtH-like domain-containing protein</fullName>
    </recommendedName>
</protein>
<accession>A0A7R7RN48</accession>
<evidence type="ECO:0000256" key="1">
    <source>
        <dbReference type="SAM" id="MobiDB-lite"/>
    </source>
</evidence>
<dbReference type="AlphaFoldDB" id="A0A7R7RN48"/>
<dbReference type="PANTHER" id="PTHR38444">
    <property type="entry name" value="ENTEROBACTIN BIOSYNTHESIS PROTEIN YBDZ"/>
    <property type="match status" value="1"/>
</dbReference>
<feature type="domain" description="MbtH-like" evidence="2">
    <location>
        <begin position="35"/>
        <end position="79"/>
    </location>
</feature>
<evidence type="ECO:0000259" key="2">
    <source>
        <dbReference type="SMART" id="SM00923"/>
    </source>
</evidence>
<dbReference type="SUPFAM" id="SSF160582">
    <property type="entry name" value="MbtH-like"/>
    <property type="match status" value="1"/>
</dbReference>
<dbReference type="PANTHER" id="PTHR38444:SF1">
    <property type="entry name" value="ENTEROBACTIN BIOSYNTHESIS PROTEIN YBDZ"/>
    <property type="match status" value="1"/>
</dbReference>
<dbReference type="InterPro" id="IPR037407">
    <property type="entry name" value="MLP_fam"/>
</dbReference>
<name>A0A7R7RN48_MYCIT</name>